<organism evidence="1 2">
    <name type="scientific">Durusdinium trenchii</name>
    <dbReference type="NCBI Taxonomy" id="1381693"/>
    <lineage>
        <taxon>Eukaryota</taxon>
        <taxon>Sar</taxon>
        <taxon>Alveolata</taxon>
        <taxon>Dinophyceae</taxon>
        <taxon>Suessiales</taxon>
        <taxon>Symbiodiniaceae</taxon>
        <taxon>Durusdinium</taxon>
    </lineage>
</organism>
<proteinExistence type="predicted"/>
<dbReference type="Proteomes" id="UP001642484">
    <property type="component" value="Unassembled WGS sequence"/>
</dbReference>
<sequence>MEDFVENLGIPAEGPEAGDLPFRPESVFLLQPDGTADPFYQIGLIRLPAPGGAEEPDPVPVILITRVQGKILAAIPFSFWQRSVARRKLPPQSFSKAASVSVGSVLDVDREVPIEGTYIKIWIGFLSEELIQCLDFVSVQSAELENACLTEQEVGEHVPLAEALQTVADEKFSFLSAESGGPDLGKSSQEKRIARVEEALVEMKALLHQFAQTKARPQSPAPAAKARVTFKPPTQIPPENPIAGLDPHVVQSALRAGVSQVQLEELGRMLTGKKPDLADVARPSALRKPARLDVLGESDEEGEELENPMQSSLLKLTSILEHLTSPTKKQRSLQDTLDDSVGHGEVSSTSSSSGHGRRHAAVLQTLRKAMRDCPEELYGVLEKNMLHDCGAPELGPGLGIMTATHGPHPLGYVELETLDALRQNRIAEAKARLSLLVAAIDQVSYDKGSWLLGAEVLLEDGPPFGSFSKHQAPEIFEVHHSRLLPAQWAEAMMFRIRELDDFAEKRAKLGKRQIQNDAPTGAPPAKPDKPKPKAKNKGKGKGETQEESNHPPAGSSN</sequence>
<evidence type="ECO:0000313" key="2">
    <source>
        <dbReference type="Proteomes" id="UP001642484"/>
    </source>
</evidence>
<dbReference type="EMBL" id="CAXAMN010015669">
    <property type="protein sequence ID" value="CAK9046339.1"/>
    <property type="molecule type" value="Genomic_DNA"/>
</dbReference>
<accession>A0ABP0M6G6</accession>
<keyword evidence="2" id="KW-1185">Reference proteome</keyword>
<comment type="caution">
    <text evidence="1">The sequence shown here is derived from an EMBL/GenBank/DDBJ whole genome shotgun (WGS) entry which is preliminary data.</text>
</comment>
<gene>
    <name evidence="1" type="ORF">CCMP2556_LOCUS24089</name>
</gene>
<reference evidence="1 2" key="1">
    <citation type="submission" date="2024-02" db="EMBL/GenBank/DDBJ databases">
        <authorList>
            <person name="Chen Y."/>
            <person name="Shah S."/>
            <person name="Dougan E. K."/>
            <person name="Thang M."/>
            <person name="Chan C."/>
        </authorList>
    </citation>
    <scope>NUCLEOTIDE SEQUENCE [LARGE SCALE GENOMIC DNA]</scope>
</reference>
<protein>
    <submittedName>
        <fullName evidence="1">Uncharacterized protein</fullName>
    </submittedName>
</protein>
<name>A0ABP0M6G6_9DINO</name>
<evidence type="ECO:0000313" key="1">
    <source>
        <dbReference type="EMBL" id="CAK9046339.1"/>
    </source>
</evidence>